<sequence length="84" mass="9347">MTNALTHSSPFAATVKIRSPKGATRGRPSILQEWQALIGKRIPSSIRQIFPGLFFGLPNWEVAIYPVPVNGVRWRMREDVMAGA</sequence>
<gene>
    <name evidence="2" type="ORF">HNQ61_005678</name>
</gene>
<proteinExistence type="predicted"/>
<protein>
    <submittedName>
        <fullName evidence="2">Uncharacterized protein</fullName>
    </submittedName>
</protein>
<evidence type="ECO:0000313" key="2">
    <source>
        <dbReference type="EMBL" id="MBB6073997.1"/>
    </source>
</evidence>
<reference evidence="2 3" key="1">
    <citation type="submission" date="2020-08" db="EMBL/GenBank/DDBJ databases">
        <title>Genomic Encyclopedia of Type Strains, Phase IV (KMG-IV): sequencing the most valuable type-strain genomes for metagenomic binning, comparative biology and taxonomic classification.</title>
        <authorList>
            <person name="Goeker M."/>
        </authorList>
    </citation>
    <scope>NUCLEOTIDE SEQUENCE [LARGE SCALE GENOMIC DNA]</scope>
    <source>
        <strain evidence="2 3">DSM 29007</strain>
    </source>
</reference>
<name>A0A841H7C1_9BACT</name>
<feature type="compositionally biased region" description="Polar residues" evidence="1">
    <location>
        <begin position="1"/>
        <end position="11"/>
    </location>
</feature>
<comment type="caution">
    <text evidence="2">The sequence shown here is derived from an EMBL/GenBank/DDBJ whole genome shotgun (WGS) entry which is preliminary data.</text>
</comment>
<feature type="region of interest" description="Disordered" evidence="1">
    <location>
        <begin position="1"/>
        <end position="26"/>
    </location>
</feature>
<organism evidence="2 3">
    <name type="scientific">Longimicrobium terrae</name>
    <dbReference type="NCBI Taxonomy" id="1639882"/>
    <lineage>
        <taxon>Bacteria</taxon>
        <taxon>Pseudomonadati</taxon>
        <taxon>Gemmatimonadota</taxon>
        <taxon>Longimicrobiia</taxon>
        <taxon>Longimicrobiales</taxon>
        <taxon>Longimicrobiaceae</taxon>
        <taxon>Longimicrobium</taxon>
    </lineage>
</organism>
<dbReference type="EMBL" id="JACHIA010000035">
    <property type="protein sequence ID" value="MBB6073997.1"/>
    <property type="molecule type" value="Genomic_DNA"/>
</dbReference>
<evidence type="ECO:0000256" key="1">
    <source>
        <dbReference type="SAM" id="MobiDB-lite"/>
    </source>
</evidence>
<keyword evidence="3" id="KW-1185">Reference proteome</keyword>
<dbReference type="RefSeq" id="WP_170032018.1">
    <property type="nucleotide sequence ID" value="NZ_JABDTL010000001.1"/>
</dbReference>
<accession>A0A841H7C1</accession>
<dbReference type="AlphaFoldDB" id="A0A841H7C1"/>
<dbReference type="Proteomes" id="UP000582837">
    <property type="component" value="Unassembled WGS sequence"/>
</dbReference>
<evidence type="ECO:0000313" key="3">
    <source>
        <dbReference type="Proteomes" id="UP000582837"/>
    </source>
</evidence>